<keyword evidence="5" id="KW-1185">Reference proteome</keyword>
<dbReference type="EMBL" id="WIXE01001838">
    <property type="protein sequence ID" value="KAK5985353.1"/>
    <property type="molecule type" value="Genomic_DNA"/>
</dbReference>
<dbReference type="PANTHER" id="PTHR10672">
    <property type="entry name" value="ADDUCIN"/>
    <property type="match status" value="1"/>
</dbReference>
<evidence type="ECO:0000313" key="2">
    <source>
        <dbReference type="EMBL" id="KAK5985353.1"/>
    </source>
</evidence>
<protein>
    <submittedName>
        <fullName evidence="4">Uncharacterized protein</fullName>
    </submittedName>
</protein>
<feature type="region of interest" description="Disordered" evidence="1">
    <location>
        <begin position="98"/>
        <end position="150"/>
    </location>
</feature>
<evidence type="ECO:0000256" key="1">
    <source>
        <dbReference type="SAM" id="MobiDB-lite"/>
    </source>
</evidence>
<dbReference type="GO" id="GO:0051015">
    <property type="term" value="F:actin filament binding"/>
    <property type="evidence" value="ECO:0007669"/>
    <property type="project" value="TreeGrafter"/>
</dbReference>
<comment type="caution">
    <text evidence="4">The sequence shown here is derived from an EMBL/GenBank/DDBJ whole genome shotgun (WGS) entry which is preliminary data.</text>
</comment>
<dbReference type="EMBL" id="WIXE01000227">
    <property type="protein sequence ID" value="KAK5986779.1"/>
    <property type="molecule type" value="Genomic_DNA"/>
</dbReference>
<dbReference type="GO" id="GO:0005856">
    <property type="term" value="C:cytoskeleton"/>
    <property type="evidence" value="ECO:0007669"/>
    <property type="project" value="TreeGrafter"/>
</dbReference>
<dbReference type="AlphaFoldDB" id="A0AAN8J3R2"/>
<dbReference type="EMBL" id="WIXE01000974">
    <property type="protein sequence ID" value="KAK5986132.1"/>
    <property type="molecule type" value="Genomic_DNA"/>
</dbReference>
<organism evidence="4 5">
    <name type="scientific">Trichostrongylus colubriformis</name>
    <name type="common">Black scour worm</name>
    <dbReference type="NCBI Taxonomy" id="6319"/>
    <lineage>
        <taxon>Eukaryota</taxon>
        <taxon>Metazoa</taxon>
        <taxon>Ecdysozoa</taxon>
        <taxon>Nematoda</taxon>
        <taxon>Chromadorea</taxon>
        <taxon>Rhabditida</taxon>
        <taxon>Rhabditina</taxon>
        <taxon>Rhabditomorpha</taxon>
        <taxon>Strongyloidea</taxon>
        <taxon>Trichostrongylidae</taxon>
        <taxon>Trichostrongylus</taxon>
    </lineage>
</organism>
<feature type="compositionally biased region" description="Basic and acidic residues" evidence="1">
    <location>
        <begin position="115"/>
        <end position="131"/>
    </location>
</feature>
<dbReference type="Proteomes" id="UP001331761">
    <property type="component" value="Unassembled WGS sequence"/>
</dbReference>
<name>A0AAN8J3R2_TRICO</name>
<dbReference type="PANTHER" id="PTHR10672:SF42">
    <property type="entry name" value="ADDUCIN-RELATED PROTEIN 2"/>
    <property type="match status" value="1"/>
</dbReference>
<evidence type="ECO:0000313" key="3">
    <source>
        <dbReference type="EMBL" id="KAK5986132.1"/>
    </source>
</evidence>
<dbReference type="InterPro" id="IPR051017">
    <property type="entry name" value="Aldolase-II_Adducin_sf"/>
</dbReference>
<evidence type="ECO:0000313" key="5">
    <source>
        <dbReference type="Proteomes" id="UP001331761"/>
    </source>
</evidence>
<accession>A0AAN8J3R2</accession>
<sequence length="150" mass="16789">MIEKGFRHEGKGERTCFPSLEHLDEPVNKRAAELEWEAWMRVLDHASSQTGHIYQRLFLLRQSTSIQPPVNTNKAAIPLSSAITGSWIHDAVCSPSNGVPDKINVPLQHSPVSSDSREYKDKQRIFKESGELGRTTAGPRSQTLAKEVKN</sequence>
<proteinExistence type="predicted"/>
<dbReference type="GO" id="GO:0014069">
    <property type="term" value="C:postsynaptic density"/>
    <property type="evidence" value="ECO:0007669"/>
    <property type="project" value="TreeGrafter"/>
</dbReference>
<dbReference type="GO" id="GO:0005886">
    <property type="term" value="C:plasma membrane"/>
    <property type="evidence" value="ECO:0007669"/>
    <property type="project" value="TreeGrafter"/>
</dbReference>
<reference evidence="4 5" key="1">
    <citation type="submission" date="2019-10" db="EMBL/GenBank/DDBJ databases">
        <title>Assembly and Annotation for the nematode Trichostrongylus colubriformis.</title>
        <authorList>
            <person name="Martin J."/>
        </authorList>
    </citation>
    <scope>NUCLEOTIDE SEQUENCE [LARGE SCALE GENOMIC DNA]</scope>
    <source>
        <strain evidence="4">G859</strain>
        <tissue evidence="4">Whole worm</tissue>
    </source>
</reference>
<evidence type="ECO:0000313" key="4">
    <source>
        <dbReference type="EMBL" id="KAK5986779.1"/>
    </source>
</evidence>
<gene>
    <name evidence="3" type="ORF">GCK32_009302</name>
    <name evidence="2" type="ORF">GCK32_014086</name>
    <name evidence="4" type="ORF">GCK32_016186</name>
</gene>